<dbReference type="InterPro" id="IPR036097">
    <property type="entry name" value="HisK_dim/P_sf"/>
</dbReference>
<sequence>MAHHPLNKTDLQRSLELVVKVGLSLAQGTDLKSLVQSATDAGLALCGAQFGAFFYNIVDAGALRYLPYTFSGADPKQFQEFLLPGNSAVLAPPFEGIAIVRSDDITQDPRYGKNPSYLGKQTSHIPVRSYLAVPVKALSGEVLGGLFYGHEDVEVFRAEHESLVAFIAAQAAAAIENFRLRDQLNDKIATLEKADRAQHDSSKHLAELAAIVESSDDAIISKDLNGIITSWNRGATHILGYTPEEAIGKSILMLLPQELHQEEVSILQKIRSGERIEHYETIRVTKSGHRINVSLTISPLRDRTGVIIGASKILRDISDRKRVEASLLQAEKIAAAGRMAATIAHEVNNPLEAVMNLIYLAQTNFDDSDLARNYLRAAESEISRVSHIARQTLGFYRENALPHPVSIPELIEDACRIYEPRCDTAGISIHTQLSSTRFVHVRKGEILQVISNLIANSIYAMPEGGTLALCTADVTVDEKEGVSLTVEDTGIGIPAELLPRIFEAFFTTRTNIGTGIGLFVARQFIEGHGGKITVSSSTEPQNHGTCITVFLPAENDSSKQ</sequence>
<evidence type="ECO:0000259" key="10">
    <source>
        <dbReference type="PROSITE" id="PS50112"/>
    </source>
</evidence>
<dbReference type="SUPFAM" id="SSF55781">
    <property type="entry name" value="GAF domain-like"/>
    <property type="match status" value="1"/>
</dbReference>
<organism evidence="12 13">
    <name type="scientific">Acidicapsa dinghuensis</name>
    <dbReference type="NCBI Taxonomy" id="2218256"/>
    <lineage>
        <taxon>Bacteria</taxon>
        <taxon>Pseudomonadati</taxon>
        <taxon>Acidobacteriota</taxon>
        <taxon>Terriglobia</taxon>
        <taxon>Terriglobales</taxon>
        <taxon>Acidobacteriaceae</taxon>
        <taxon>Acidicapsa</taxon>
    </lineage>
</organism>
<dbReference type="Proteomes" id="UP001596091">
    <property type="component" value="Unassembled WGS sequence"/>
</dbReference>
<dbReference type="Pfam" id="PF02518">
    <property type="entry name" value="HATPase_c"/>
    <property type="match status" value="1"/>
</dbReference>
<feature type="domain" description="Histidine kinase" evidence="9">
    <location>
        <begin position="342"/>
        <end position="555"/>
    </location>
</feature>
<evidence type="ECO:0000259" key="9">
    <source>
        <dbReference type="PROSITE" id="PS50109"/>
    </source>
</evidence>
<dbReference type="PANTHER" id="PTHR43065">
    <property type="entry name" value="SENSOR HISTIDINE KINASE"/>
    <property type="match status" value="1"/>
</dbReference>
<dbReference type="Gene3D" id="1.10.287.130">
    <property type="match status" value="1"/>
</dbReference>
<keyword evidence="6" id="KW-0418">Kinase</keyword>
<dbReference type="SMART" id="SM00065">
    <property type="entry name" value="GAF"/>
    <property type="match status" value="1"/>
</dbReference>
<evidence type="ECO:0000256" key="7">
    <source>
        <dbReference type="ARBA" id="ARBA00022840"/>
    </source>
</evidence>
<evidence type="ECO:0000256" key="1">
    <source>
        <dbReference type="ARBA" id="ARBA00000085"/>
    </source>
</evidence>
<keyword evidence="13" id="KW-1185">Reference proteome</keyword>
<dbReference type="SUPFAM" id="SSF47384">
    <property type="entry name" value="Homodimeric domain of signal transducing histidine kinase"/>
    <property type="match status" value="1"/>
</dbReference>
<dbReference type="Pfam" id="PF13185">
    <property type="entry name" value="GAF_2"/>
    <property type="match status" value="1"/>
</dbReference>
<evidence type="ECO:0000313" key="13">
    <source>
        <dbReference type="Proteomes" id="UP001596091"/>
    </source>
</evidence>
<dbReference type="InterPro" id="IPR035965">
    <property type="entry name" value="PAS-like_dom_sf"/>
</dbReference>
<dbReference type="Gene3D" id="3.30.565.10">
    <property type="entry name" value="Histidine kinase-like ATPase, C-terminal domain"/>
    <property type="match status" value="1"/>
</dbReference>
<dbReference type="CDD" id="cd00082">
    <property type="entry name" value="HisKA"/>
    <property type="match status" value="1"/>
</dbReference>
<dbReference type="CDD" id="cd00130">
    <property type="entry name" value="PAS"/>
    <property type="match status" value="1"/>
</dbReference>
<dbReference type="InterPro" id="IPR036890">
    <property type="entry name" value="HATPase_C_sf"/>
</dbReference>
<evidence type="ECO:0000256" key="4">
    <source>
        <dbReference type="ARBA" id="ARBA00022679"/>
    </source>
</evidence>
<dbReference type="PANTHER" id="PTHR43065:SF10">
    <property type="entry name" value="PEROXIDE STRESS-ACTIVATED HISTIDINE KINASE MAK3"/>
    <property type="match status" value="1"/>
</dbReference>
<keyword evidence="7" id="KW-0067">ATP-binding</keyword>
<dbReference type="InterPro" id="IPR003594">
    <property type="entry name" value="HATPase_dom"/>
</dbReference>
<comment type="catalytic activity">
    <reaction evidence="1">
        <text>ATP + protein L-histidine = ADP + protein N-phospho-L-histidine.</text>
        <dbReference type="EC" id="2.7.13.3"/>
    </reaction>
</comment>
<name>A0ABW1EKS4_9BACT</name>
<evidence type="ECO:0000259" key="11">
    <source>
        <dbReference type="PROSITE" id="PS50113"/>
    </source>
</evidence>
<dbReference type="InterPro" id="IPR000700">
    <property type="entry name" value="PAS-assoc_C"/>
</dbReference>
<dbReference type="PROSITE" id="PS50113">
    <property type="entry name" value="PAC"/>
    <property type="match status" value="1"/>
</dbReference>
<dbReference type="InterPro" id="IPR013767">
    <property type="entry name" value="PAS_fold"/>
</dbReference>
<dbReference type="InterPro" id="IPR004358">
    <property type="entry name" value="Sig_transdc_His_kin-like_C"/>
</dbReference>
<evidence type="ECO:0000256" key="5">
    <source>
        <dbReference type="ARBA" id="ARBA00022741"/>
    </source>
</evidence>
<dbReference type="SUPFAM" id="SSF55785">
    <property type="entry name" value="PYP-like sensor domain (PAS domain)"/>
    <property type="match status" value="1"/>
</dbReference>
<dbReference type="EC" id="2.7.13.3" evidence="2"/>
<evidence type="ECO:0000256" key="6">
    <source>
        <dbReference type="ARBA" id="ARBA00022777"/>
    </source>
</evidence>
<comment type="caution">
    <text evidence="12">The sequence shown here is derived from an EMBL/GenBank/DDBJ whole genome shotgun (WGS) entry which is preliminary data.</text>
</comment>
<feature type="domain" description="PAC" evidence="11">
    <location>
        <begin position="277"/>
        <end position="329"/>
    </location>
</feature>
<dbReference type="EMBL" id="JBHSPH010000010">
    <property type="protein sequence ID" value="MFC5864896.1"/>
    <property type="molecule type" value="Genomic_DNA"/>
</dbReference>
<dbReference type="InterPro" id="IPR003661">
    <property type="entry name" value="HisK_dim/P_dom"/>
</dbReference>
<accession>A0ABW1EKS4</accession>
<dbReference type="Gene3D" id="3.30.450.40">
    <property type="match status" value="1"/>
</dbReference>
<dbReference type="PRINTS" id="PR00344">
    <property type="entry name" value="BCTRLSENSOR"/>
</dbReference>
<dbReference type="SMART" id="SM00091">
    <property type="entry name" value="PAS"/>
    <property type="match status" value="1"/>
</dbReference>
<evidence type="ECO:0000313" key="12">
    <source>
        <dbReference type="EMBL" id="MFC5864896.1"/>
    </source>
</evidence>
<gene>
    <name evidence="12" type="ORF">ACFPT7_21490</name>
</gene>
<evidence type="ECO:0000256" key="3">
    <source>
        <dbReference type="ARBA" id="ARBA00022553"/>
    </source>
</evidence>
<dbReference type="Gene3D" id="3.30.450.20">
    <property type="entry name" value="PAS domain"/>
    <property type="match status" value="1"/>
</dbReference>
<dbReference type="SUPFAM" id="SSF55874">
    <property type="entry name" value="ATPase domain of HSP90 chaperone/DNA topoisomerase II/histidine kinase"/>
    <property type="match status" value="1"/>
</dbReference>
<dbReference type="NCBIfam" id="TIGR00229">
    <property type="entry name" value="sensory_box"/>
    <property type="match status" value="1"/>
</dbReference>
<dbReference type="SMART" id="SM00387">
    <property type="entry name" value="HATPase_c"/>
    <property type="match status" value="1"/>
</dbReference>
<proteinExistence type="predicted"/>
<dbReference type="PROSITE" id="PS50112">
    <property type="entry name" value="PAS"/>
    <property type="match status" value="1"/>
</dbReference>
<dbReference type="SMART" id="SM00388">
    <property type="entry name" value="HisKA"/>
    <property type="match status" value="1"/>
</dbReference>
<feature type="domain" description="PAS" evidence="10">
    <location>
        <begin position="204"/>
        <end position="274"/>
    </location>
</feature>
<evidence type="ECO:0000256" key="8">
    <source>
        <dbReference type="ARBA" id="ARBA00023012"/>
    </source>
</evidence>
<protein>
    <recommendedName>
        <fullName evidence="2">histidine kinase</fullName>
        <ecNumber evidence="2">2.7.13.3</ecNumber>
    </recommendedName>
</protein>
<dbReference type="CDD" id="cd00075">
    <property type="entry name" value="HATPase"/>
    <property type="match status" value="1"/>
</dbReference>
<evidence type="ECO:0000256" key="2">
    <source>
        <dbReference type="ARBA" id="ARBA00012438"/>
    </source>
</evidence>
<dbReference type="InterPro" id="IPR000014">
    <property type="entry name" value="PAS"/>
</dbReference>
<dbReference type="InterPro" id="IPR029016">
    <property type="entry name" value="GAF-like_dom_sf"/>
</dbReference>
<dbReference type="InterPro" id="IPR005467">
    <property type="entry name" value="His_kinase_dom"/>
</dbReference>
<dbReference type="Pfam" id="PF00989">
    <property type="entry name" value="PAS"/>
    <property type="match status" value="1"/>
</dbReference>
<dbReference type="Pfam" id="PF00512">
    <property type="entry name" value="HisKA"/>
    <property type="match status" value="1"/>
</dbReference>
<reference evidence="13" key="1">
    <citation type="journal article" date="2019" name="Int. J. Syst. Evol. Microbiol.">
        <title>The Global Catalogue of Microorganisms (GCM) 10K type strain sequencing project: providing services to taxonomists for standard genome sequencing and annotation.</title>
        <authorList>
            <consortium name="The Broad Institute Genomics Platform"/>
            <consortium name="The Broad Institute Genome Sequencing Center for Infectious Disease"/>
            <person name="Wu L."/>
            <person name="Ma J."/>
        </authorList>
    </citation>
    <scope>NUCLEOTIDE SEQUENCE [LARGE SCALE GENOMIC DNA]</scope>
    <source>
        <strain evidence="13">JCM 4087</strain>
    </source>
</reference>
<dbReference type="RefSeq" id="WP_263332351.1">
    <property type="nucleotide sequence ID" value="NZ_JAGSYH010000001.1"/>
</dbReference>
<keyword evidence="4" id="KW-0808">Transferase</keyword>
<keyword evidence="3" id="KW-0597">Phosphoprotein</keyword>
<dbReference type="PROSITE" id="PS50109">
    <property type="entry name" value="HIS_KIN"/>
    <property type="match status" value="1"/>
</dbReference>
<keyword evidence="5" id="KW-0547">Nucleotide-binding</keyword>
<keyword evidence="8" id="KW-0902">Two-component regulatory system</keyword>
<dbReference type="InterPro" id="IPR003018">
    <property type="entry name" value="GAF"/>
</dbReference>